<dbReference type="AlphaFoldDB" id="A0A4C1STW3"/>
<dbReference type="Proteomes" id="UP000299102">
    <property type="component" value="Unassembled WGS sequence"/>
</dbReference>
<gene>
    <name evidence="1" type="ORF">EVAR_3078_1</name>
</gene>
<evidence type="ECO:0000313" key="2">
    <source>
        <dbReference type="Proteomes" id="UP000299102"/>
    </source>
</evidence>
<evidence type="ECO:0000313" key="1">
    <source>
        <dbReference type="EMBL" id="GBP05609.1"/>
    </source>
</evidence>
<protein>
    <submittedName>
        <fullName evidence="1">Uncharacterized protein</fullName>
    </submittedName>
</protein>
<accession>A0A4C1STW3</accession>
<comment type="caution">
    <text evidence="1">The sequence shown here is derived from an EMBL/GenBank/DDBJ whole genome shotgun (WGS) entry which is preliminary data.</text>
</comment>
<reference evidence="1 2" key="1">
    <citation type="journal article" date="2019" name="Commun. Biol.">
        <title>The bagworm genome reveals a unique fibroin gene that provides high tensile strength.</title>
        <authorList>
            <person name="Kono N."/>
            <person name="Nakamura H."/>
            <person name="Ohtoshi R."/>
            <person name="Tomita M."/>
            <person name="Numata K."/>
            <person name="Arakawa K."/>
        </authorList>
    </citation>
    <scope>NUCLEOTIDE SEQUENCE [LARGE SCALE GENOMIC DNA]</scope>
</reference>
<dbReference type="OrthoDB" id="6370710at2759"/>
<proteinExistence type="predicted"/>
<organism evidence="1 2">
    <name type="scientific">Eumeta variegata</name>
    <name type="common">Bagworm moth</name>
    <name type="synonym">Eumeta japonica</name>
    <dbReference type="NCBI Taxonomy" id="151549"/>
    <lineage>
        <taxon>Eukaryota</taxon>
        <taxon>Metazoa</taxon>
        <taxon>Ecdysozoa</taxon>
        <taxon>Arthropoda</taxon>
        <taxon>Hexapoda</taxon>
        <taxon>Insecta</taxon>
        <taxon>Pterygota</taxon>
        <taxon>Neoptera</taxon>
        <taxon>Endopterygota</taxon>
        <taxon>Lepidoptera</taxon>
        <taxon>Glossata</taxon>
        <taxon>Ditrysia</taxon>
        <taxon>Tineoidea</taxon>
        <taxon>Psychidae</taxon>
        <taxon>Oiketicinae</taxon>
        <taxon>Eumeta</taxon>
    </lineage>
</organism>
<keyword evidence="2" id="KW-1185">Reference proteome</keyword>
<sequence length="122" mass="13829">MSCLSNASYAPDNHVILVPSACGLQEMKKIESRINAVKIRSLRSVCGVSQKDRCRNSDVRQRCGLKEDVVIRVERGMLRWFGQQERMNESGLTKQIYRANVRDGKVGKGRLENPTQTMLVAY</sequence>
<name>A0A4C1STW3_EUMVA</name>
<dbReference type="EMBL" id="BGZK01000018">
    <property type="protein sequence ID" value="GBP05609.1"/>
    <property type="molecule type" value="Genomic_DNA"/>
</dbReference>